<comment type="caution">
    <text evidence="1">The sequence shown here is derived from an EMBL/GenBank/DDBJ whole genome shotgun (WGS) entry which is preliminary data.</text>
</comment>
<name>A0ABR2D733_9ROSI</name>
<accession>A0ABR2D733</accession>
<protein>
    <recommendedName>
        <fullName evidence="3">RNase H type-1 domain-containing protein</fullName>
    </recommendedName>
</protein>
<proteinExistence type="predicted"/>
<evidence type="ECO:0000313" key="1">
    <source>
        <dbReference type="EMBL" id="KAK8530829.1"/>
    </source>
</evidence>
<reference evidence="1 2" key="1">
    <citation type="journal article" date="2024" name="G3 (Bethesda)">
        <title>Genome assembly of Hibiscus sabdariffa L. provides insights into metabolisms of medicinal natural products.</title>
        <authorList>
            <person name="Kim T."/>
        </authorList>
    </citation>
    <scope>NUCLEOTIDE SEQUENCE [LARGE SCALE GENOMIC DNA]</scope>
    <source>
        <strain evidence="1">TK-2024</strain>
        <tissue evidence="1">Old leaves</tissue>
    </source>
</reference>
<evidence type="ECO:0000313" key="2">
    <source>
        <dbReference type="Proteomes" id="UP001472677"/>
    </source>
</evidence>
<sequence length="72" mass="7865">MLKCLSTFGIKREHPPSGWLKLDTDGSALVNTGRAGAGVLIPNNPIPGEWMMRWEPFHSFPTLPACKQSCGL</sequence>
<dbReference type="EMBL" id="JBBPBM010000035">
    <property type="protein sequence ID" value="KAK8530829.1"/>
    <property type="molecule type" value="Genomic_DNA"/>
</dbReference>
<dbReference type="Proteomes" id="UP001472677">
    <property type="component" value="Unassembled WGS sequence"/>
</dbReference>
<organism evidence="1 2">
    <name type="scientific">Hibiscus sabdariffa</name>
    <name type="common">roselle</name>
    <dbReference type="NCBI Taxonomy" id="183260"/>
    <lineage>
        <taxon>Eukaryota</taxon>
        <taxon>Viridiplantae</taxon>
        <taxon>Streptophyta</taxon>
        <taxon>Embryophyta</taxon>
        <taxon>Tracheophyta</taxon>
        <taxon>Spermatophyta</taxon>
        <taxon>Magnoliopsida</taxon>
        <taxon>eudicotyledons</taxon>
        <taxon>Gunneridae</taxon>
        <taxon>Pentapetalae</taxon>
        <taxon>rosids</taxon>
        <taxon>malvids</taxon>
        <taxon>Malvales</taxon>
        <taxon>Malvaceae</taxon>
        <taxon>Malvoideae</taxon>
        <taxon>Hibiscus</taxon>
    </lineage>
</organism>
<gene>
    <name evidence="1" type="ORF">V6N12_013329</name>
</gene>
<evidence type="ECO:0008006" key="3">
    <source>
        <dbReference type="Google" id="ProtNLM"/>
    </source>
</evidence>
<keyword evidence="2" id="KW-1185">Reference proteome</keyword>